<keyword evidence="2 8" id="KW-0808">Transferase</keyword>
<dbReference type="PANTHER" id="PTHR46173">
    <property type="entry name" value="CCA TRNA NUCLEOTIDYLTRANSFERASE 1, MITOCHONDRIAL"/>
    <property type="match status" value="1"/>
</dbReference>
<dbReference type="InterPro" id="IPR050264">
    <property type="entry name" value="Bact_CCA-adding_enz_type3_sf"/>
</dbReference>
<organism evidence="10 11">
    <name type="scientific">Candidatus Sungbacteria bacterium RIFCSPHIGHO2_02_FULL_47_11</name>
    <dbReference type="NCBI Taxonomy" id="1802270"/>
    <lineage>
        <taxon>Bacteria</taxon>
        <taxon>Candidatus Sungiibacteriota</taxon>
    </lineage>
</organism>
<dbReference type="GO" id="GO:0008033">
    <property type="term" value="P:tRNA processing"/>
    <property type="evidence" value="ECO:0007669"/>
    <property type="project" value="UniProtKB-KW"/>
</dbReference>
<dbReference type="AlphaFoldDB" id="A0A1G2KK99"/>
<dbReference type="CDD" id="cd00077">
    <property type="entry name" value="HDc"/>
    <property type="match status" value="1"/>
</dbReference>
<dbReference type="Pfam" id="PF01966">
    <property type="entry name" value="HD"/>
    <property type="match status" value="1"/>
</dbReference>
<keyword evidence="6" id="KW-0547">Nucleotide-binding</keyword>
<dbReference type="InterPro" id="IPR006674">
    <property type="entry name" value="HD_domain"/>
</dbReference>
<comment type="caution">
    <text evidence="10">The sequence shown here is derived from an EMBL/GenBank/DDBJ whole genome shotgun (WGS) entry which is preliminary data.</text>
</comment>
<dbReference type="SUPFAM" id="SSF81891">
    <property type="entry name" value="Poly A polymerase C-terminal region-like"/>
    <property type="match status" value="1"/>
</dbReference>
<dbReference type="Gene3D" id="3.30.460.10">
    <property type="entry name" value="Beta Polymerase, domain 2"/>
    <property type="match status" value="1"/>
</dbReference>
<dbReference type="SUPFAM" id="SSF81301">
    <property type="entry name" value="Nucleotidyltransferase"/>
    <property type="match status" value="1"/>
</dbReference>
<dbReference type="InterPro" id="IPR032828">
    <property type="entry name" value="PolyA_RNA-bd"/>
</dbReference>
<dbReference type="EMBL" id="MHQI01000052">
    <property type="protein sequence ID" value="OGZ98931.1"/>
    <property type="molecule type" value="Genomic_DNA"/>
</dbReference>
<dbReference type="Gene3D" id="1.10.3090.10">
    <property type="entry name" value="cca-adding enzyme, domain 2"/>
    <property type="match status" value="1"/>
</dbReference>
<evidence type="ECO:0000259" key="9">
    <source>
        <dbReference type="SMART" id="SM00471"/>
    </source>
</evidence>
<dbReference type="CDD" id="cd05398">
    <property type="entry name" value="NT_ClassII-CCAase"/>
    <property type="match status" value="1"/>
</dbReference>
<feature type="domain" description="HD/PDEase" evidence="9">
    <location>
        <begin position="252"/>
        <end position="413"/>
    </location>
</feature>
<dbReference type="InterPro" id="IPR006675">
    <property type="entry name" value="HDIG_dom"/>
</dbReference>
<reference evidence="10 11" key="1">
    <citation type="journal article" date="2016" name="Nat. Commun.">
        <title>Thousands of microbial genomes shed light on interconnected biogeochemical processes in an aquifer system.</title>
        <authorList>
            <person name="Anantharaman K."/>
            <person name="Brown C.T."/>
            <person name="Hug L.A."/>
            <person name="Sharon I."/>
            <person name="Castelle C.J."/>
            <person name="Probst A.J."/>
            <person name="Thomas B.C."/>
            <person name="Singh A."/>
            <person name="Wilkins M.J."/>
            <person name="Karaoz U."/>
            <person name="Brodie E.L."/>
            <person name="Williams K.H."/>
            <person name="Hubbard S.S."/>
            <person name="Banfield J.F."/>
        </authorList>
    </citation>
    <scope>NUCLEOTIDE SEQUENCE [LARGE SCALE GENOMIC DNA]</scope>
</reference>
<dbReference type="Proteomes" id="UP000179023">
    <property type="component" value="Unassembled WGS sequence"/>
</dbReference>
<name>A0A1G2KK99_9BACT</name>
<dbReference type="PANTHER" id="PTHR46173:SF1">
    <property type="entry name" value="CCA TRNA NUCLEOTIDYLTRANSFERASE 1, MITOCHONDRIAL"/>
    <property type="match status" value="1"/>
</dbReference>
<dbReference type="InterPro" id="IPR003607">
    <property type="entry name" value="HD/PDEase_dom"/>
</dbReference>
<evidence type="ECO:0000313" key="11">
    <source>
        <dbReference type="Proteomes" id="UP000179023"/>
    </source>
</evidence>
<dbReference type="NCBIfam" id="TIGR00277">
    <property type="entry name" value="HDIG"/>
    <property type="match status" value="1"/>
</dbReference>
<dbReference type="GO" id="GO:0046872">
    <property type="term" value="F:metal ion binding"/>
    <property type="evidence" value="ECO:0007669"/>
    <property type="project" value="UniProtKB-KW"/>
</dbReference>
<dbReference type="GO" id="GO:0000049">
    <property type="term" value="F:tRNA binding"/>
    <property type="evidence" value="ECO:0007669"/>
    <property type="project" value="TreeGrafter"/>
</dbReference>
<dbReference type="Gene3D" id="1.10.246.80">
    <property type="match status" value="1"/>
</dbReference>
<evidence type="ECO:0000256" key="3">
    <source>
        <dbReference type="ARBA" id="ARBA00022694"/>
    </source>
</evidence>
<dbReference type="InterPro" id="IPR043519">
    <property type="entry name" value="NT_sf"/>
</dbReference>
<keyword evidence="3" id="KW-0819">tRNA processing</keyword>
<dbReference type="SMART" id="SM00471">
    <property type="entry name" value="HDc"/>
    <property type="match status" value="1"/>
</dbReference>
<dbReference type="InterPro" id="IPR002646">
    <property type="entry name" value="PolA_pol_head_dom"/>
</dbReference>
<evidence type="ECO:0000256" key="2">
    <source>
        <dbReference type="ARBA" id="ARBA00022679"/>
    </source>
</evidence>
<accession>A0A1G2KK99</accession>
<evidence type="ECO:0000313" key="10">
    <source>
        <dbReference type="EMBL" id="OGZ98931.1"/>
    </source>
</evidence>
<evidence type="ECO:0000256" key="8">
    <source>
        <dbReference type="RuleBase" id="RU003953"/>
    </source>
</evidence>
<dbReference type="Pfam" id="PF12627">
    <property type="entry name" value="PolyA_pol_RNAbd"/>
    <property type="match status" value="1"/>
</dbReference>
<sequence length="521" mass="59952">MTVGKLVIPQEVCDVVGKLQEAGHKAYVVGGCVRDLLRGAQPKDWDVATSAKPEEILKLFPESFYENKFLTVTVKTGSEDPTLAEVEVTTFRAEGRYTDKRHPDEVRFAETLEEDLSRRDFTVNALALNIVEGMAGELIDPFGGQKDLKKKIIRAAGEPEKRFDEDALRMMRAVRLAAEMDFVIEECTAVALKKQAGNLRFIAKERVRDELIKIFLSERPKEGLEFLRDAGLLSFIMPELEEGVGMEQRWPHKYDVWEHNLRAIEYAAKEKFSLRVRISALFHDIGKPRTRVRREGIWTFYGHDVVGAKMAYGILMRIRFSEKESETIANLVRRHMFSYKLCRDDQYRNDMRAMGEDPEKKDIEDSEDMQETTDSAIRRLIRNVGAEHIGELIQVRICDRIATGVPKAVPYRLRHFQFRVEKILREGEATDVKMLAVRGTDVMEYLGIPSGPRVGHILNALLEEVLDEPTKNNRGYLFRQMSELNALTDEELKKIRDEAEEKFEAREEGRVSAIKEKYHVR</sequence>
<evidence type="ECO:0000256" key="7">
    <source>
        <dbReference type="ARBA" id="ARBA00022842"/>
    </source>
</evidence>
<proteinExistence type="inferred from homology"/>
<comment type="similarity">
    <text evidence="8">Belongs to the tRNA nucleotidyltransferase/poly(A) polymerase family.</text>
</comment>
<evidence type="ECO:0000256" key="5">
    <source>
        <dbReference type="ARBA" id="ARBA00022723"/>
    </source>
</evidence>
<dbReference type="Pfam" id="PF01743">
    <property type="entry name" value="PolyA_pol"/>
    <property type="match status" value="1"/>
</dbReference>
<dbReference type="GO" id="GO:0016779">
    <property type="term" value="F:nucleotidyltransferase activity"/>
    <property type="evidence" value="ECO:0007669"/>
    <property type="project" value="UniProtKB-KW"/>
</dbReference>
<comment type="cofactor">
    <cofactor evidence="1">
        <name>Mg(2+)</name>
        <dbReference type="ChEBI" id="CHEBI:18420"/>
    </cofactor>
</comment>
<keyword evidence="5" id="KW-0479">Metal-binding</keyword>
<evidence type="ECO:0000256" key="4">
    <source>
        <dbReference type="ARBA" id="ARBA00022695"/>
    </source>
</evidence>
<protein>
    <recommendedName>
        <fullName evidence="9">HD/PDEase domain-containing protein</fullName>
    </recommendedName>
</protein>
<evidence type="ECO:0000256" key="6">
    <source>
        <dbReference type="ARBA" id="ARBA00022741"/>
    </source>
</evidence>
<keyword evidence="4" id="KW-0548">Nucleotidyltransferase</keyword>
<keyword evidence="7" id="KW-0460">Magnesium</keyword>
<dbReference type="STRING" id="1802270.A3C07_04715"/>
<gene>
    <name evidence="10" type="ORF">A3C07_04715</name>
</gene>
<dbReference type="GO" id="GO:0000166">
    <property type="term" value="F:nucleotide binding"/>
    <property type="evidence" value="ECO:0007669"/>
    <property type="project" value="UniProtKB-KW"/>
</dbReference>
<evidence type="ECO:0000256" key="1">
    <source>
        <dbReference type="ARBA" id="ARBA00001946"/>
    </source>
</evidence>
<keyword evidence="8" id="KW-0694">RNA-binding</keyword>